<keyword evidence="2" id="KW-0238">DNA-binding</keyword>
<dbReference type="Gene3D" id="1.10.260.40">
    <property type="entry name" value="lambda repressor-like DNA-binding domains"/>
    <property type="match status" value="1"/>
</dbReference>
<dbReference type="InterPro" id="IPR010982">
    <property type="entry name" value="Lambda_DNA-bd_dom_sf"/>
</dbReference>
<evidence type="ECO:0000259" key="4">
    <source>
        <dbReference type="PROSITE" id="PS50932"/>
    </source>
</evidence>
<dbReference type="Pfam" id="PF00532">
    <property type="entry name" value="Peripla_BP_1"/>
    <property type="match status" value="1"/>
</dbReference>
<keyword evidence="1" id="KW-0805">Transcription regulation</keyword>
<keyword evidence="3" id="KW-0804">Transcription</keyword>
<evidence type="ECO:0000256" key="2">
    <source>
        <dbReference type="ARBA" id="ARBA00023125"/>
    </source>
</evidence>
<dbReference type="InterPro" id="IPR001761">
    <property type="entry name" value="Peripla_BP/Lac1_sug-bd_dom"/>
</dbReference>
<dbReference type="InterPro" id="IPR028082">
    <property type="entry name" value="Peripla_BP_I"/>
</dbReference>
<dbReference type="PROSITE" id="PS50932">
    <property type="entry name" value="HTH_LACI_2"/>
    <property type="match status" value="1"/>
</dbReference>
<feature type="domain" description="HTH lacI-type" evidence="4">
    <location>
        <begin position="3"/>
        <end position="57"/>
    </location>
</feature>
<reference evidence="5 6" key="1">
    <citation type="submission" date="2017-12" db="EMBL/GenBank/DDBJ databases">
        <title>FDA dAtabase for Regulatory Grade micrObial Sequences (FDA-ARGOS): Supporting development and validation of Infectious Disease Dx tests.</title>
        <authorList>
            <person name="Hoffmann M."/>
            <person name="Allard M."/>
            <person name="Evans P."/>
            <person name="Brown E."/>
            <person name="Tallon L."/>
            <person name="Sadzewicz L."/>
            <person name="Sengamalay N."/>
            <person name="Ott S."/>
            <person name="Godinez A."/>
            <person name="Nagaraj S."/>
            <person name="Vavikolanu K."/>
            <person name="Aluvathingal J."/>
            <person name="Nadendla S."/>
            <person name="Sichtig H."/>
        </authorList>
    </citation>
    <scope>NUCLEOTIDE SEQUENCE [LARGE SCALE GENOMIC DNA]</scope>
    <source>
        <strain evidence="5 6">FDAARGOS_148</strain>
    </source>
</reference>
<dbReference type="AlphaFoldDB" id="A0A2K0AWQ4"/>
<evidence type="ECO:0000313" key="6">
    <source>
        <dbReference type="Proteomes" id="UP000053523"/>
    </source>
</evidence>
<dbReference type="CDD" id="cd19975">
    <property type="entry name" value="PBP1_CcpA-like"/>
    <property type="match status" value="1"/>
</dbReference>
<evidence type="ECO:0000256" key="3">
    <source>
        <dbReference type="ARBA" id="ARBA00023163"/>
    </source>
</evidence>
<accession>A0A2K0AWQ4</accession>
<dbReference type="CDD" id="cd01392">
    <property type="entry name" value="HTH_LacI"/>
    <property type="match status" value="1"/>
</dbReference>
<dbReference type="Proteomes" id="UP000053523">
    <property type="component" value="Unassembled WGS sequence"/>
</dbReference>
<sequence length="332" mass="37037">MSVTIKDIAKIANKTPSTVSRVLSNAGGYSSKTEKEIKRIAEDLGYNKNLAAEELVKQHGKVIGVMMMDATTNFSGDIINGIEKQVTEEGFSAIWVHAGYQDAERQKKALALLFERRVSGIIIISLTLEESNFIYLKNMNIPYIYLSVNPKNNAPFIASNDFQMAYKGTQYLINKGHQKIAFTGIDFDEKNIGSERIKGYQQALQDYNIKGYKKWIIEGDYSYESGYVSAKNKLTKMNVSATLAASDEIALGVINGLSLVDISIPKDFSVMSIDGTSISQMYRPRLHCVRQDFFNIGFEGAKALINTISNYKPLKSSYIPFSLIEGETIKHI</sequence>
<dbReference type="Pfam" id="PF00356">
    <property type="entry name" value="LacI"/>
    <property type="match status" value="1"/>
</dbReference>
<comment type="caution">
    <text evidence="5">The sequence shown here is derived from an EMBL/GenBank/DDBJ whole genome shotgun (WGS) entry which is preliminary data.</text>
</comment>
<dbReference type="GO" id="GO:0000976">
    <property type="term" value="F:transcription cis-regulatory region binding"/>
    <property type="evidence" value="ECO:0007669"/>
    <property type="project" value="TreeGrafter"/>
</dbReference>
<proteinExistence type="predicted"/>
<dbReference type="OMA" id="QGWYKAM"/>
<dbReference type="RefSeq" id="WP_011274418.1">
    <property type="nucleotide sequence ID" value="NZ_CAXOQA010000024.1"/>
</dbReference>
<protein>
    <submittedName>
        <fullName evidence="5">LacI family transcriptional regulator</fullName>
    </submittedName>
</protein>
<dbReference type="GO" id="GO:0003700">
    <property type="term" value="F:DNA-binding transcription factor activity"/>
    <property type="evidence" value="ECO:0007669"/>
    <property type="project" value="TreeGrafter"/>
</dbReference>
<evidence type="ECO:0000256" key="1">
    <source>
        <dbReference type="ARBA" id="ARBA00023015"/>
    </source>
</evidence>
<dbReference type="PANTHER" id="PTHR30146:SF109">
    <property type="entry name" value="HTH-TYPE TRANSCRIPTIONAL REGULATOR GALS"/>
    <property type="match status" value="1"/>
</dbReference>
<evidence type="ECO:0000313" key="5">
    <source>
        <dbReference type="EMBL" id="PNN29467.1"/>
    </source>
</evidence>
<dbReference type="EMBL" id="LORN02000011">
    <property type="protein sequence ID" value="PNN29467.1"/>
    <property type="molecule type" value="Genomic_DNA"/>
</dbReference>
<dbReference type="SUPFAM" id="SSF47413">
    <property type="entry name" value="lambda repressor-like DNA-binding domains"/>
    <property type="match status" value="1"/>
</dbReference>
<dbReference type="PANTHER" id="PTHR30146">
    <property type="entry name" value="LACI-RELATED TRANSCRIPTIONAL REPRESSOR"/>
    <property type="match status" value="1"/>
</dbReference>
<name>A0A2K0AWQ4_STAHA</name>
<dbReference type="SMART" id="SM00354">
    <property type="entry name" value="HTH_LACI"/>
    <property type="match status" value="1"/>
</dbReference>
<dbReference type="SUPFAM" id="SSF53822">
    <property type="entry name" value="Periplasmic binding protein-like I"/>
    <property type="match status" value="1"/>
</dbReference>
<dbReference type="InterPro" id="IPR000843">
    <property type="entry name" value="HTH_LacI"/>
</dbReference>
<gene>
    <name evidence="5" type="ORF">AL503_003200</name>
</gene>
<dbReference type="Gene3D" id="3.40.50.2300">
    <property type="match status" value="2"/>
</dbReference>
<organism evidence="5 6">
    <name type="scientific">Staphylococcus haemolyticus</name>
    <dbReference type="NCBI Taxonomy" id="1283"/>
    <lineage>
        <taxon>Bacteria</taxon>
        <taxon>Bacillati</taxon>
        <taxon>Bacillota</taxon>
        <taxon>Bacilli</taxon>
        <taxon>Bacillales</taxon>
        <taxon>Staphylococcaceae</taxon>
        <taxon>Staphylococcus</taxon>
    </lineage>
</organism>